<feature type="compositionally biased region" description="Basic residues" evidence="1">
    <location>
        <begin position="101"/>
        <end position="110"/>
    </location>
</feature>
<feature type="compositionally biased region" description="Basic residues" evidence="1">
    <location>
        <begin position="35"/>
        <end position="49"/>
    </location>
</feature>
<keyword evidence="3" id="KW-1185">Reference proteome</keyword>
<organism evidence="2 3">
    <name type="scientific">Seminavis robusta</name>
    <dbReference type="NCBI Taxonomy" id="568900"/>
    <lineage>
        <taxon>Eukaryota</taxon>
        <taxon>Sar</taxon>
        <taxon>Stramenopiles</taxon>
        <taxon>Ochrophyta</taxon>
        <taxon>Bacillariophyta</taxon>
        <taxon>Bacillariophyceae</taxon>
        <taxon>Bacillariophycidae</taxon>
        <taxon>Naviculales</taxon>
        <taxon>Naviculaceae</taxon>
        <taxon>Seminavis</taxon>
    </lineage>
</organism>
<evidence type="ECO:0000313" key="2">
    <source>
        <dbReference type="EMBL" id="CAB9500323.1"/>
    </source>
</evidence>
<feature type="compositionally biased region" description="Low complexity" evidence="1">
    <location>
        <begin position="54"/>
        <end position="68"/>
    </location>
</feature>
<dbReference type="EMBL" id="CAICTM010000080">
    <property type="protein sequence ID" value="CAB9500323.1"/>
    <property type="molecule type" value="Genomic_DNA"/>
</dbReference>
<evidence type="ECO:0000313" key="3">
    <source>
        <dbReference type="Proteomes" id="UP001153069"/>
    </source>
</evidence>
<feature type="compositionally biased region" description="Low complexity" evidence="1">
    <location>
        <begin position="111"/>
        <end position="129"/>
    </location>
</feature>
<dbReference type="AlphaFoldDB" id="A0A9N8H822"/>
<gene>
    <name evidence="2" type="ORF">SEMRO_81_G043490.1</name>
</gene>
<evidence type="ECO:0000256" key="1">
    <source>
        <dbReference type="SAM" id="MobiDB-lite"/>
    </source>
</evidence>
<feature type="region of interest" description="Disordered" evidence="1">
    <location>
        <begin position="34"/>
        <end position="129"/>
    </location>
</feature>
<sequence length="129" mass="14544">MSCALSQYFQQMQMAPSEELQLVQDTAGALASYRFHQRGGRKERRRQGMRRWDSSGSLGSSTSKNLGLVSDLSPQRPRRNISDESESDYLPPAPALDPRSSPRHVKHQRKSSNTGRPRSPTRSSRGMQE</sequence>
<comment type="caution">
    <text evidence="2">The sequence shown here is derived from an EMBL/GenBank/DDBJ whole genome shotgun (WGS) entry which is preliminary data.</text>
</comment>
<dbReference type="Proteomes" id="UP001153069">
    <property type="component" value="Unassembled WGS sequence"/>
</dbReference>
<reference evidence="2" key="1">
    <citation type="submission" date="2020-06" db="EMBL/GenBank/DDBJ databases">
        <authorList>
            <consortium name="Plant Systems Biology data submission"/>
        </authorList>
    </citation>
    <scope>NUCLEOTIDE SEQUENCE</scope>
    <source>
        <strain evidence="2">D6</strain>
    </source>
</reference>
<accession>A0A9N8H822</accession>
<protein>
    <submittedName>
        <fullName evidence="2">Uncharacterized protein</fullName>
    </submittedName>
</protein>
<proteinExistence type="predicted"/>
<name>A0A9N8H822_9STRA</name>